<evidence type="ECO:0000313" key="3">
    <source>
        <dbReference type="Proteomes" id="UP001295740"/>
    </source>
</evidence>
<dbReference type="GO" id="GO:0016747">
    <property type="term" value="F:acyltransferase activity, transferring groups other than amino-acyl groups"/>
    <property type="evidence" value="ECO:0007669"/>
    <property type="project" value="InterPro"/>
</dbReference>
<dbReference type="InterPro" id="IPR000182">
    <property type="entry name" value="GNAT_dom"/>
</dbReference>
<dbReference type="InterPro" id="IPR016181">
    <property type="entry name" value="Acyl_CoA_acyltransferase"/>
</dbReference>
<accession>A0AAI8YH46</accession>
<name>A0AAI8YH46_9PEZI</name>
<sequence length="222" mass="24544">MAFIRPYKETDFAACANICIATLPPSLSSSPEAARLLPYLWTHQYTLLPPSTSHVLDDGSDAAVGYCIVCPDVFAFVSAYPRYTTSILARDVAKPAQLATREPWTITSTSVMGESIVNPVALAQLAYRADRILLEGKKALTSRWRATMHIDLLGPWQGKGWGRQLIERFVQSVRESGADYDEGEHIGIAGENAKVVRFYENVGFRVSEGGEEEGSIWMVRKT</sequence>
<evidence type="ECO:0000313" key="2">
    <source>
        <dbReference type="EMBL" id="CAJ2504650.1"/>
    </source>
</evidence>
<dbReference type="PROSITE" id="PS51186">
    <property type="entry name" value="GNAT"/>
    <property type="match status" value="1"/>
</dbReference>
<protein>
    <submittedName>
        <fullName evidence="2">Uu.00g120440.m01.CDS01</fullName>
    </submittedName>
</protein>
<dbReference type="Gene3D" id="3.40.630.30">
    <property type="match status" value="1"/>
</dbReference>
<dbReference type="AlphaFoldDB" id="A0AAI8YH46"/>
<dbReference type="Proteomes" id="UP001295740">
    <property type="component" value="Unassembled WGS sequence"/>
</dbReference>
<evidence type="ECO:0000259" key="1">
    <source>
        <dbReference type="PROSITE" id="PS51186"/>
    </source>
</evidence>
<dbReference type="EMBL" id="CAUWAG010000007">
    <property type="protein sequence ID" value="CAJ2504650.1"/>
    <property type="molecule type" value="Genomic_DNA"/>
</dbReference>
<keyword evidence="3" id="KW-1185">Reference proteome</keyword>
<reference evidence="2" key="1">
    <citation type="submission" date="2023-10" db="EMBL/GenBank/DDBJ databases">
        <authorList>
            <person name="Hackl T."/>
        </authorList>
    </citation>
    <scope>NUCLEOTIDE SEQUENCE</scope>
</reference>
<comment type="caution">
    <text evidence="2">The sequence shown here is derived from an EMBL/GenBank/DDBJ whole genome shotgun (WGS) entry which is preliminary data.</text>
</comment>
<proteinExistence type="predicted"/>
<dbReference type="SUPFAM" id="SSF55729">
    <property type="entry name" value="Acyl-CoA N-acyltransferases (Nat)"/>
    <property type="match status" value="1"/>
</dbReference>
<feature type="domain" description="N-acetyltransferase" evidence="1">
    <location>
        <begin position="83"/>
        <end position="222"/>
    </location>
</feature>
<organism evidence="2 3">
    <name type="scientific">Anthostomella pinea</name>
    <dbReference type="NCBI Taxonomy" id="933095"/>
    <lineage>
        <taxon>Eukaryota</taxon>
        <taxon>Fungi</taxon>
        <taxon>Dikarya</taxon>
        <taxon>Ascomycota</taxon>
        <taxon>Pezizomycotina</taxon>
        <taxon>Sordariomycetes</taxon>
        <taxon>Xylariomycetidae</taxon>
        <taxon>Xylariales</taxon>
        <taxon>Xylariaceae</taxon>
        <taxon>Anthostomella</taxon>
    </lineage>
</organism>
<gene>
    <name evidence="2" type="ORF">KHLLAP_LOCUS5118</name>
</gene>